<accession>A0A8S4SDU6</accession>
<evidence type="ECO:0000313" key="2">
    <source>
        <dbReference type="Proteomes" id="UP000838756"/>
    </source>
</evidence>
<keyword evidence="2" id="KW-1185">Reference proteome</keyword>
<dbReference type="EMBL" id="CAKXAJ010026273">
    <property type="protein sequence ID" value="CAH2265118.1"/>
    <property type="molecule type" value="Genomic_DNA"/>
</dbReference>
<evidence type="ECO:0000313" key="1">
    <source>
        <dbReference type="EMBL" id="CAH2265118.1"/>
    </source>
</evidence>
<dbReference type="AlphaFoldDB" id="A0A8S4SDU6"/>
<reference evidence="1" key="1">
    <citation type="submission" date="2022-03" db="EMBL/GenBank/DDBJ databases">
        <authorList>
            <person name="Lindestad O."/>
        </authorList>
    </citation>
    <scope>NUCLEOTIDE SEQUENCE</scope>
</reference>
<protein>
    <submittedName>
        <fullName evidence="1">Jg9274 protein</fullName>
    </submittedName>
</protein>
<organism evidence="1 2">
    <name type="scientific">Pararge aegeria aegeria</name>
    <dbReference type="NCBI Taxonomy" id="348720"/>
    <lineage>
        <taxon>Eukaryota</taxon>
        <taxon>Metazoa</taxon>
        <taxon>Ecdysozoa</taxon>
        <taxon>Arthropoda</taxon>
        <taxon>Hexapoda</taxon>
        <taxon>Insecta</taxon>
        <taxon>Pterygota</taxon>
        <taxon>Neoptera</taxon>
        <taxon>Endopterygota</taxon>
        <taxon>Lepidoptera</taxon>
        <taxon>Glossata</taxon>
        <taxon>Ditrysia</taxon>
        <taxon>Papilionoidea</taxon>
        <taxon>Nymphalidae</taxon>
        <taxon>Satyrinae</taxon>
        <taxon>Satyrini</taxon>
        <taxon>Parargina</taxon>
        <taxon>Pararge</taxon>
    </lineage>
</organism>
<name>A0A8S4SDU6_9NEOP</name>
<gene>
    <name evidence="1" type="primary">jg9274</name>
    <name evidence="1" type="ORF">PAEG_LOCUS24781</name>
</gene>
<dbReference type="OrthoDB" id="7485422at2759"/>
<dbReference type="Proteomes" id="UP000838756">
    <property type="component" value="Unassembled WGS sequence"/>
</dbReference>
<sequence length="128" mass="13319">MSPHLSPGGPPYGGRRRSCASRLRPTLLRRIGWESTASSLSRSAASFCVITSSQNETIASQDVSLPAMALTTAGRERSCPTTATSAARCTAQLGQSASVCCAVSTAQPHSWHSSVGSLPALTNSLAQW</sequence>
<proteinExistence type="predicted"/>
<comment type="caution">
    <text evidence="1">The sequence shown here is derived from an EMBL/GenBank/DDBJ whole genome shotgun (WGS) entry which is preliminary data.</text>
</comment>